<organism evidence="1 2">
    <name type="scientific">Ranitomeya imitator</name>
    <name type="common">mimic poison frog</name>
    <dbReference type="NCBI Taxonomy" id="111125"/>
    <lineage>
        <taxon>Eukaryota</taxon>
        <taxon>Metazoa</taxon>
        <taxon>Chordata</taxon>
        <taxon>Craniata</taxon>
        <taxon>Vertebrata</taxon>
        <taxon>Euteleostomi</taxon>
        <taxon>Amphibia</taxon>
        <taxon>Batrachia</taxon>
        <taxon>Anura</taxon>
        <taxon>Neobatrachia</taxon>
        <taxon>Hyloidea</taxon>
        <taxon>Dendrobatidae</taxon>
        <taxon>Dendrobatinae</taxon>
        <taxon>Ranitomeya</taxon>
    </lineage>
</organism>
<name>A0ABN9KZU7_9NEOB</name>
<accession>A0ABN9KZU7</accession>
<sequence>MFVMPPVVFGRGFSIHSPGYQTTGQAESGRFGGKSRVPLSRSQQLDDFLMALINYLNCFLVKQSRSKQPKSFLPRPKVLEEEEMATLNKTLEVAMKHLAFKYSVLVLGQGMDKQHHLACGKGRASSTLRDRRFFECLYSYCIQVVWVVFRRKKLEAIQEEVGRILRTEHFNPALRVTDFMPGRNLSGVRRRKWLHMLMIAHAKRQPIKKVITQRSPVLSSLIPTPKERSQYLFQQHELHPKVSDHLDIEEPLDYKIPACIGIIGEPLKQFYFHDLTPFGVDEDEEPDLERHNTVSSLDFQGFSGHHSPLRPATGRQSQVISRATTEATYSDIY</sequence>
<dbReference type="Proteomes" id="UP001176940">
    <property type="component" value="Unassembled WGS sequence"/>
</dbReference>
<gene>
    <name evidence="1" type="ORF">RIMI_LOCUS3903638</name>
</gene>
<evidence type="ECO:0000313" key="1">
    <source>
        <dbReference type="EMBL" id="CAJ0929684.1"/>
    </source>
</evidence>
<comment type="caution">
    <text evidence="1">The sequence shown here is derived from an EMBL/GenBank/DDBJ whole genome shotgun (WGS) entry which is preliminary data.</text>
</comment>
<reference evidence="1" key="1">
    <citation type="submission" date="2023-07" db="EMBL/GenBank/DDBJ databases">
        <authorList>
            <person name="Stuckert A."/>
        </authorList>
    </citation>
    <scope>NUCLEOTIDE SEQUENCE</scope>
</reference>
<dbReference type="InterPro" id="IPR026142">
    <property type="entry name" value="Pro_pase_1_reg_su_36"/>
</dbReference>
<dbReference type="PANTHER" id="PTHR21055:SF3">
    <property type="entry name" value="PROTEIN PHOSPHATASE 1 REGULATORY SUBUNIT 36"/>
    <property type="match status" value="1"/>
</dbReference>
<proteinExistence type="predicted"/>
<dbReference type="Pfam" id="PF14895">
    <property type="entry name" value="PPPI_inhib"/>
    <property type="match status" value="1"/>
</dbReference>
<evidence type="ECO:0000313" key="2">
    <source>
        <dbReference type="Proteomes" id="UP001176940"/>
    </source>
</evidence>
<protein>
    <recommendedName>
        <fullName evidence="3">Protein phosphatase 1 regulatory subunit 36</fullName>
    </recommendedName>
</protein>
<dbReference type="EMBL" id="CAUEEQ010006046">
    <property type="protein sequence ID" value="CAJ0929684.1"/>
    <property type="molecule type" value="Genomic_DNA"/>
</dbReference>
<keyword evidence="2" id="KW-1185">Reference proteome</keyword>
<dbReference type="PANTHER" id="PTHR21055">
    <property type="entry name" value="PROTEIN PHOSPHATASE 1 REGULATORY SUBUNIT 36"/>
    <property type="match status" value="1"/>
</dbReference>
<evidence type="ECO:0008006" key="3">
    <source>
        <dbReference type="Google" id="ProtNLM"/>
    </source>
</evidence>